<evidence type="ECO:0000313" key="2">
    <source>
        <dbReference type="EMBL" id="GGW32114.1"/>
    </source>
</evidence>
<evidence type="ECO:0000313" key="3">
    <source>
        <dbReference type="Proteomes" id="UP000620224"/>
    </source>
</evidence>
<gene>
    <name evidence="2" type="ORF">GCM10010503_04820</name>
</gene>
<feature type="transmembrane region" description="Helical" evidence="1">
    <location>
        <begin position="6"/>
        <end position="34"/>
    </location>
</feature>
<accession>A0A918IU76</accession>
<organism evidence="2 3">
    <name type="scientific">Streptomyces lucensis JCM 4490</name>
    <dbReference type="NCBI Taxonomy" id="1306176"/>
    <lineage>
        <taxon>Bacteria</taxon>
        <taxon>Bacillati</taxon>
        <taxon>Actinomycetota</taxon>
        <taxon>Actinomycetes</taxon>
        <taxon>Kitasatosporales</taxon>
        <taxon>Streptomycetaceae</taxon>
        <taxon>Streptomyces</taxon>
    </lineage>
</organism>
<evidence type="ECO:0000256" key="1">
    <source>
        <dbReference type="SAM" id="Phobius"/>
    </source>
</evidence>
<proteinExistence type="predicted"/>
<dbReference type="EMBL" id="BMUE01000001">
    <property type="protein sequence ID" value="GGW32114.1"/>
    <property type="molecule type" value="Genomic_DNA"/>
</dbReference>
<keyword evidence="1" id="KW-0472">Membrane</keyword>
<feature type="transmembrane region" description="Helical" evidence="1">
    <location>
        <begin position="46"/>
        <end position="67"/>
    </location>
</feature>
<protein>
    <submittedName>
        <fullName evidence="2">Uncharacterized protein</fullName>
    </submittedName>
</protein>
<name>A0A918IU76_9ACTN</name>
<comment type="caution">
    <text evidence="2">The sequence shown here is derived from an EMBL/GenBank/DDBJ whole genome shotgun (WGS) entry which is preliminary data.</text>
</comment>
<keyword evidence="1" id="KW-1133">Transmembrane helix</keyword>
<reference evidence="2" key="1">
    <citation type="journal article" date="2014" name="Int. J. Syst. Evol. Microbiol.">
        <title>Complete genome sequence of Corynebacterium casei LMG S-19264T (=DSM 44701T), isolated from a smear-ripened cheese.</title>
        <authorList>
            <consortium name="US DOE Joint Genome Institute (JGI-PGF)"/>
            <person name="Walter F."/>
            <person name="Albersmeier A."/>
            <person name="Kalinowski J."/>
            <person name="Ruckert C."/>
        </authorList>
    </citation>
    <scope>NUCLEOTIDE SEQUENCE</scope>
    <source>
        <strain evidence="2">JCM 4490</strain>
    </source>
</reference>
<dbReference type="Proteomes" id="UP000620224">
    <property type="component" value="Unassembled WGS sequence"/>
</dbReference>
<dbReference type="AlphaFoldDB" id="A0A918IU76"/>
<reference evidence="2" key="2">
    <citation type="submission" date="2020-09" db="EMBL/GenBank/DDBJ databases">
        <authorList>
            <person name="Sun Q."/>
            <person name="Ohkuma M."/>
        </authorList>
    </citation>
    <scope>NUCLEOTIDE SEQUENCE</scope>
    <source>
        <strain evidence="2">JCM 4490</strain>
    </source>
</reference>
<keyword evidence="3" id="KW-1185">Reference proteome</keyword>
<sequence length="110" mass="11614">MLVVMHTYLVIAGALAVGLMAASGIAAVTTGWVAPFARRRILRPRLWGYGQLSGAAGASLWMFLGVFRARFDAVPLVGWFVFMGSLGVQMLAQRPGRAPAPVPPATESAS</sequence>
<feature type="transmembrane region" description="Helical" evidence="1">
    <location>
        <begin position="73"/>
        <end position="92"/>
    </location>
</feature>
<keyword evidence="1" id="KW-0812">Transmembrane</keyword>